<dbReference type="AlphaFoldDB" id="A0A2C5XKL9"/>
<comment type="caution">
    <text evidence="1">The sequence shown here is derived from an EMBL/GenBank/DDBJ whole genome shotgun (WGS) entry which is preliminary data.</text>
</comment>
<proteinExistence type="predicted"/>
<dbReference type="EMBL" id="NJET01000014">
    <property type="protein sequence ID" value="PHH65798.1"/>
    <property type="molecule type" value="Genomic_DNA"/>
</dbReference>
<dbReference type="SUPFAM" id="SSF52047">
    <property type="entry name" value="RNI-like"/>
    <property type="match status" value="1"/>
</dbReference>
<gene>
    <name evidence="1" type="ORF">CDD81_1525</name>
</gene>
<keyword evidence="2" id="KW-1185">Reference proteome</keyword>
<name>A0A2C5XKL9_9HYPO</name>
<organism evidence="1 2">
    <name type="scientific">Ophiocordyceps australis</name>
    <dbReference type="NCBI Taxonomy" id="1399860"/>
    <lineage>
        <taxon>Eukaryota</taxon>
        <taxon>Fungi</taxon>
        <taxon>Dikarya</taxon>
        <taxon>Ascomycota</taxon>
        <taxon>Pezizomycotina</taxon>
        <taxon>Sordariomycetes</taxon>
        <taxon>Hypocreomycetidae</taxon>
        <taxon>Hypocreales</taxon>
        <taxon>Ophiocordycipitaceae</taxon>
        <taxon>Ophiocordyceps</taxon>
    </lineage>
</organism>
<dbReference type="Gene3D" id="3.80.10.10">
    <property type="entry name" value="Ribonuclease Inhibitor"/>
    <property type="match status" value="1"/>
</dbReference>
<dbReference type="InterPro" id="IPR032675">
    <property type="entry name" value="LRR_dom_sf"/>
</dbReference>
<evidence type="ECO:0000313" key="2">
    <source>
        <dbReference type="Proteomes" id="UP000226192"/>
    </source>
</evidence>
<protein>
    <submittedName>
        <fullName evidence="1">Uncharacterized protein</fullName>
    </submittedName>
</protein>
<dbReference type="OrthoDB" id="5213490at2759"/>
<accession>A0A2C5XKL9</accession>
<reference evidence="1 2" key="1">
    <citation type="submission" date="2017-06" db="EMBL/GenBank/DDBJ databases">
        <title>Ant-infecting Ophiocordyceps genomes reveal a high diversity of potential behavioral manipulation genes and a possible major role for enterotoxins.</title>
        <authorList>
            <person name="De Bekker C."/>
            <person name="Evans H.C."/>
            <person name="Brachmann A."/>
            <person name="Hughes D.P."/>
        </authorList>
    </citation>
    <scope>NUCLEOTIDE SEQUENCE [LARGE SCALE GENOMIC DNA]</scope>
    <source>
        <strain evidence="1 2">Map64</strain>
    </source>
</reference>
<sequence>MASWLLPSYGEATTRADWLAVAAPYVAFSDFTSLCLVSRRCWALFAPRLWCNVLVSARRAGLDASNDLAWWLDFAFGRLAHVAPATRALVRLLDATDFAKQTHLCREHQLLLQALHHAVGLLPRLSCLVVAADPSLMLRGHAVALRLLSLAHCPSRLPASLFALPALESLVYLDASSLPGSLASLLQPGLFCCLRVLKLRSREIDNATLAALARRFGQQLWSLDVSDNRLTDAATQMLCHWCIAPQSLPSAAHFDVEGALELVPHHAPPWPCLYAIRESQHSAAHGHAQRYLVDPPAYAPPHARLDGQEPPRCDSLHAALQVLALDETDARLEAWRQSRGLTHVHVDLSCFGIQDLVRMSRGHLEHLDCASVPLLPRHSPVYSLWPPSARLHGMIGASHLFRPVWSSNLRTLRIHHSLVTQLPTLQADALSPLARLYLAETLILPRVQAAYPQDAFVPSMNPRLTSLTLTCIPRRSAGPLISSLIDFVRLLAVEEGARHEASLDASWRHARLLQGLTHLTLEFEPDAMDDEPGFSFFNDQESRHGPWLTLAAHSSPPVHGSSMPDPDTDHVLCDVGSNLSLPVWIGSRHVDASSSLLRQYRRNALEQDLRDAISPATRAQVQAGAPRASLIFQKAWCATVMPSELDAPAPAELAAMRDVLAELKAYRASTRACYQASTRARPGEPHCFWTGRLQVVLPPSVAHL</sequence>
<evidence type="ECO:0000313" key="1">
    <source>
        <dbReference type="EMBL" id="PHH65798.1"/>
    </source>
</evidence>
<dbReference type="Proteomes" id="UP000226192">
    <property type="component" value="Unassembled WGS sequence"/>
</dbReference>